<feature type="domain" description="Zinc finger/thioredoxin putative" evidence="2">
    <location>
        <begin position="6"/>
        <end position="41"/>
    </location>
</feature>
<sequence>MSESVITQCPHCSTSFRVNDAQLGAANGAVRCGTCLKVFNALQHQVGGAPRANASSAAEAKPVAAPPPAPSVAAATSAAPPAARPRDETLWIHDDLDLDSLNLDEELAKLDEFELNQEFSSIEKAPRPAESLLARRDDERDPHDERWAEALIAGLGEVARQQPEAWRRVLLRHNEALLGAALCDERLFALMMDSLRVPTSQGDLPASELLSRGAVHVLLDNDSGFEEMLFRAMGVPVAHGNRYAVVPFLRRWAQAKGMRLVELGTEQGNRQLFRLDRLPERETGWLAEHLGGAEEQLVIARFSPEELPLVVVPDRDAELKRRLEDDEADKRISTAALRLARQFTRKLDNRQPSRLYVNLDNPAVQALLAAVGEERDEAAHAALLLRSFKVIIAGQGRGQPATSLNQALAGLADSVKRLLGQ</sequence>
<comment type="caution">
    <text evidence="3">The sequence shown here is derived from an EMBL/GenBank/DDBJ whole genome shotgun (WGS) entry which is preliminary data.</text>
</comment>
<dbReference type="AlphaFoldDB" id="A0A3M5DD17"/>
<reference evidence="3 4" key="1">
    <citation type="submission" date="2018-08" db="EMBL/GenBank/DDBJ databases">
        <title>Recombination of ecologically and evolutionarily significant loci maintains genetic cohesion in the Pseudomonas syringae species complex.</title>
        <authorList>
            <person name="Dillon M."/>
            <person name="Thakur S."/>
            <person name="Almeida R.N.D."/>
            <person name="Weir B.S."/>
            <person name="Guttman D.S."/>
        </authorList>
    </citation>
    <scope>NUCLEOTIDE SEQUENCE [LARGE SCALE GENOMIC DNA]</scope>
    <source>
        <strain evidence="3 4">ICMP 7846</strain>
    </source>
</reference>
<dbReference type="EMBL" id="RBSQ01001150">
    <property type="protein sequence ID" value="RMS47318.1"/>
    <property type="molecule type" value="Genomic_DNA"/>
</dbReference>
<feature type="compositionally biased region" description="Low complexity" evidence="1">
    <location>
        <begin position="71"/>
        <end position="81"/>
    </location>
</feature>
<evidence type="ECO:0000256" key="1">
    <source>
        <dbReference type="SAM" id="MobiDB-lite"/>
    </source>
</evidence>
<dbReference type="NCBIfam" id="TIGR02098">
    <property type="entry name" value="MJ0042_CXXC"/>
    <property type="match status" value="1"/>
</dbReference>
<proteinExistence type="predicted"/>
<name>A0A3M5DD17_PSEAI</name>
<feature type="region of interest" description="Disordered" evidence="1">
    <location>
        <begin position="57"/>
        <end position="83"/>
    </location>
</feature>
<evidence type="ECO:0000313" key="4">
    <source>
        <dbReference type="Proteomes" id="UP000270834"/>
    </source>
</evidence>
<dbReference type="Proteomes" id="UP000270834">
    <property type="component" value="Unassembled WGS sequence"/>
</dbReference>
<evidence type="ECO:0000313" key="3">
    <source>
        <dbReference type="EMBL" id="RMS47318.1"/>
    </source>
</evidence>
<dbReference type="InterPro" id="IPR011723">
    <property type="entry name" value="Znf/thioredoxin_put"/>
</dbReference>
<gene>
    <name evidence="3" type="ORF">ALP65_03752</name>
</gene>
<accession>A0A3M5DD17</accession>
<evidence type="ECO:0000259" key="2">
    <source>
        <dbReference type="Pfam" id="PF13719"/>
    </source>
</evidence>
<protein>
    <recommendedName>
        <fullName evidence="2">Zinc finger/thioredoxin putative domain-containing protein</fullName>
    </recommendedName>
</protein>
<dbReference type="Pfam" id="PF13719">
    <property type="entry name" value="Zn_ribbon_5"/>
    <property type="match status" value="1"/>
</dbReference>
<organism evidence="3 4">
    <name type="scientific">Pseudomonas aeruginosa</name>
    <dbReference type="NCBI Taxonomy" id="287"/>
    <lineage>
        <taxon>Bacteria</taxon>
        <taxon>Pseudomonadati</taxon>
        <taxon>Pseudomonadota</taxon>
        <taxon>Gammaproteobacteria</taxon>
        <taxon>Pseudomonadales</taxon>
        <taxon>Pseudomonadaceae</taxon>
        <taxon>Pseudomonas</taxon>
    </lineage>
</organism>